<name>A0ABX4MYS3_9MICC</name>
<sequence>MRQQYFGIPLGRTWLGKRMKSEETRWLTDSEQDLWRTLREFLWQFPSAMDRQMLRDSNMQSGEYSVLAVLSETAEPSLRPADVATALRWDRSRLSHLLRRMEAKGLISRCSDETDRRGHQITLTAQGRQTIEEAAPSHVSFVRETIFDSLEPSERTAFESALPKILASLEQQGLKPDGC</sequence>
<proteinExistence type="predicted"/>
<dbReference type="InterPro" id="IPR000835">
    <property type="entry name" value="HTH_MarR-typ"/>
</dbReference>
<dbReference type="SUPFAM" id="SSF46785">
    <property type="entry name" value="Winged helix' DNA-binding domain"/>
    <property type="match status" value="1"/>
</dbReference>
<dbReference type="Pfam" id="PF12802">
    <property type="entry name" value="MarR_2"/>
    <property type="match status" value="1"/>
</dbReference>
<evidence type="ECO:0000313" key="2">
    <source>
        <dbReference type="EMBL" id="PJJ44735.1"/>
    </source>
</evidence>
<dbReference type="PRINTS" id="PR00598">
    <property type="entry name" value="HTHMARR"/>
</dbReference>
<dbReference type="PANTHER" id="PTHR33164">
    <property type="entry name" value="TRANSCRIPTIONAL REGULATOR, MARR FAMILY"/>
    <property type="match status" value="1"/>
</dbReference>
<dbReference type="Gene3D" id="1.10.10.10">
    <property type="entry name" value="Winged helix-like DNA-binding domain superfamily/Winged helix DNA-binding domain"/>
    <property type="match status" value="1"/>
</dbReference>
<evidence type="ECO:0000313" key="3">
    <source>
        <dbReference type="Proteomes" id="UP000229263"/>
    </source>
</evidence>
<dbReference type="PANTHER" id="PTHR33164:SF99">
    <property type="entry name" value="MARR FAMILY REGULATORY PROTEIN"/>
    <property type="match status" value="1"/>
</dbReference>
<organism evidence="2 3">
    <name type="scientific">Glutamicibacter mysorens</name>
    <dbReference type="NCBI Taxonomy" id="257984"/>
    <lineage>
        <taxon>Bacteria</taxon>
        <taxon>Bacillati</taxon>
        <taxon>Actinomycetota</taxon>
        <taxon>Actinomycetes</taxon>
        <taxon>Micrococcales</taxon>
        <taxon>Micrococcaceae</taxon>
        <taxon>Glutamicibacter</taxon>
    </lineage>
</organism>
<dbReference type="GO" id="GO:0003677">
    <property type="term" value="F:DNA binding"/>
    <property type="evidence" value="ECO:0007669"/>
    <property type="project" value="UniProtKB-KW"/>
</dbReference>
<reference evidence="2 3" key="1">
    <citation type="submission" date="2017-11" db="EMBL/GenBank/DDBJ databases">
        <title>Sequencing the genomes of 1000 actinobacteria strains.</title>
        <authorList>
            <person name="Klenk H.-P."/>
        </authorList>
    </citation>
    <scope>NUCLEOTIDE SEQUENCE [LARGE SCALE GENOMIC DNA]</scope>
    <source>
        <strain evidence="2 3">DSM 12798</strain>
    </source>
</reference>
<protein>
    <submittedName>
        <fullName evidence="2">DNA-binding MarR family transcriptional regulator</fullName>
    </submittedName>
</protein>
<dbReference type="Proteomes" id="UP000229263">
    <property type="component" value="Unassembled WGS sequence"/>
</dbReference>
<keyword evidence="2" id="KW-0238">DNA-binding</keyword>
<dbReference type="InterPro" id="IPR039422">
    <property type="entry name" value="MarR/SlyA-like"/>
</dbReference>
<gene>
    <name evidence="2" type="ORF">ATK23_1978</name>
</gene>
<keyword evidence="3" id="KW-1185">Reference proteome</keyword>
<evidence type="ECO:0000259" key="1">
    <source>
        <dbReference type="PROSITE" id="PS50995"/>
    </source>
</evidence>
<dbReference type="SMART" id="SM00347">
    <property type="entry name" value="HTH_MARR"/>
    <property type="match status" value="1"/>
</dbReference>
<dbReference type="InterPro" id="IPR036388">
    <property type="entry name" value="WH-like_DNA-bd_sf"/>
</dbReference>
<feature type="domain" description="HTH marR-type" evidence="1">
    <location>
        <begin position="31"/>
        <end position="167"/>
    </location>
</feature>
<dbReference type="PROSITE" id="PS50995">
    <property type="entry name" value="HTH_MARR_2"/>
    <property type="match status" value="1"/>
</dbReference>
<dbReference type="InterPro" id="IPR036390">
    <property type="entry name" value="WH_DNA-bd_sf"/>
</dbReference>
<dbReference type="EMBL" id="PGEY01000001">
    <property type="protein sequence ID" value="PJJ44735.1"/>
    <property type="molecule type" value="Genomic_DNA"/>
</dbReference>
<comment type="caution">
    <text evidence="2">The sequence shown here is derived from an EMBL/GenBank/DDBJ whole genome shotgun (WGS) entry which is preliminary data.</text>
</comment>
<accession>A0ABX4MYS3</accession>